<gene>
    <name evidence="1" type="ORF">ILYODFUR_014092</name>
</gene>
<accession>A0ABV0URU2</accession>
<evidence type="ECO:0000313" key="1">
    <source>
        <dbReference type="EMBL" id="MEQ2247920.1"/>
    </source>
</evidence>
<organism evidence="1 2">
    <name type="scientific">Ilyodon furcidens</name>
    <name type="common">goldbreast splitfin</name>
    <dbReference type="NCBI Taxonomy" id="33524"/>
    <lineage>
        <taxon>Eukaryota</taxon>
        <taxon>Metazoa</taxon>
        <taxon>Chordata</taxon>
        <taxon>Craniata</taxon>
        <taxon>Vertebrata</taxon>
        <taxon>Euteleostomi</taxon>
        <taxon>Actinopterygii</taxon>
        <taxon>Neopterygii</taxon>
        <taxon>Teleostei</taxon>
        <taxon>Neoteleostei</taxon>
        <taxon>Acanthomorphata</taxon>
        <taxon>Ovalentaria</taxon>
        <taxon>Atherinomorphae</taxon>
        <taxon>Cyprinodontiformes</taxon>
        <taxon>Goodeidae</taxon>
        <taxon>Ilyodon</taxon>
    </lineage>
</organism>
<reference evidence="1 2" key="1">
    <citation type="submission" date="2021-06" db="EMBL/GenBank/DDBJ databases">
        <authorList>
            <person name="Palmer J.M."/>
        </authorList>
    </citation>
    <scope>NUCLEOTIDE SEQUENCE [LARGE SCALE GENOMIC DNA]</scope>
    <source>
        <strain evidence="2">if_2019</strain>
        <tissue evidence="1">Muscle</tissue>
    </source>
</reference>
<sequence>MNQHSLFEKGIRFQALTSLKHQRMSVHTKIRGEKLMRFKEKLTFLLFDVIERQCFHQNRLRGQTGFPSPVAVGCTNPDLKTNMLLERRPQEKPHKAPVT</sequence>
<proteinExistence type="predicted"/>
<comment type="caution">
    <text evidence="1">The sequence shown here is derived from an EMBL/GenBank/DDBJ whole genome shotgun (WGS) entry which is preliminary data.</text>
</comment>
<name>A0ABV0URU2_9TELE</name>
<dbReference type="Proteomes" id="UP001482620">
    <property type="component" value="Unassembled WGS sequence"/>
</dbReference>
<keyword evidence="2" id="KW-1185">Reference proteome</keyword>
<evidence type="ECO:0000313" key="2">
    <source>
        <dbReference type="Proteomes" id="UP001482620"/>
    </source>
</evidence>
<dbReference type="EMBL" id="JAHRIQ010082272">
    <property type="protein sequence ID" value="MEQ2247920.1"/>
    <property type="molecule type" value="Genomic_DNA"/>
</dbReference>
<protein>
    <submittedName>
        <fullName evidence="1">Uncharacterized protein</fullName>
    </submittedName>
</protein>